<feature type="transmembrane region" description="Helical" evidence="9">
    <location>
        <begin position="155"/>
        <end position="174"/>
    </location>
</feature>
<accession>A0A6N7VUG8</accession>
<keyword evidence="5 9" id="KW-0812">Transmembrane</keyword>
<evidence type="ECO:0000256" key="6">
    <source>
        <dbReference type="ARBA" id="ARBA00022989"/>
    </source>
</evidence>
<evidence type="ECO:0000256" key="5">
    <source>
        <dbReference type="ARBA" id="ARBA00022692"/>
    </source>
</evidence>
<dbReference type="GO" id="GO:0005886">
    <property type="term" value="C:plasma membrane"/>
    <property type="evidence" value="ECO:0007669"/>
    <property type="project" value="UniProtKB-SubCell"/>
</dbReference>
<dbReference type="Pfam" id="PF12822">
    <property type="entry name" value="ECF_trnsprt"/>
    <property type="match status" value="1"/>
</dbReference>
<evidence type="ECO:0000313" key="11">
    <source>
        <dbReference type="Proteomes" id="UP000441925"/>
    </source>
</evidence>
<evidence type="ECO:0000256" key="1">
    <source>
        <dbReference type="ARBA" id="ARBA00004651"/>
    </source>
</evidence>
<organism evidence="10 11">
    <name type="scientific">Anaerococcus porci</name>
    <dbReference type="NCBI Taxonomy" id="2652269"/>
    <lineage>
        <taxon>Bacteria</taxon>
        <taxon>Bacillati</taxon>
        <taxon>Bacillota</taxon>
        <taxon>Tissierellia</taxon>
        <taxon>Tissierellales</taxon>
        <taxon>Peptoniphilaceae</taxon>
        <taxon>Anaerococcus</taxon>
    </lineage>
</organism>
<protein>
    <recommendedName>
        <fullName evidence="8">Riboflavin transporter</fullName>
    </recommendedName>
</protein>
<evidence type="ECO:0000256" key="9">
    <source>
        <dbReference type="SAM" id="Phobius"/>
    </source>
</evidence>
<comment type="subcellular location">
    <subcellularLocation>
        <location evidence="1">Cell membrane</location>
        <topology evidence="1">Multi-pass membrane protein</topology>
    </subcellularLocation>
</comment>
<dbReference type="PANTHER" id="PTHR38438:SF1">
    <property type="entry name" value="RIBOFLAVIN TRANSPORTER RIBU"/>
    <property type="match status" value="1"/>
</dbReference>
<feature type="transmembrane region" description="Helical" evidence="9">
    <location>
        <begin position="12"/>
        <end position="31"/>
    </location>
</feature>
<comment type="caution">
    <text evidence="10">The sequence shown here is derived from an EMBL/GenBank/DDBJ whole genome shotgun (WGS) entry which is preliminary data.</text>
</comment>
<keyword evidence="7 8" id="KW-0472">Membrane</keyword>
<dbReference type="Proteomes" id="UP000441925">
    <property type="component" value="Unassembled WGS sequence"/>
</dbReference>
<keyword evidence="11" id="KW-1185">Reference proteome</keyword>
<name>A0A6N7VUG8_9FIRM</name>
<dbReference type="AlphaFoldDB" id="A0A6N7VUG8"/>
<keyword evidence="4 8" id="KW-1003">Cell membrane</keyword>
<gene>
    <name evidence="10" type="ORF">FYJ26_03445</name>
</gene>
<evidence type="ECO:0000256" key="3">
    <source>
        <dbReference type="ARBA" id="ARBA00022448"/>
    </source>
</evidence>
<evidence type="ECO:0000256" key="8">
    <source>
        <dbReference type="PIRNR" id="PIRNR037778"/>
    </source>
</evidence>
<evidence type="ECO:0000256" key="4">
    <source>
        <dbReference type="ARBA" id="ARBA00022475"/>
    </source>
</evidence>
<evidence type="ECO:0000313" key="10">
    <source>
        <dbReference type="EMBL" id="MSS77467.1"/>
    </source>
</evidence>
<feature type="transmembrane region" description="Helical" evidence="9">
    <location>
        <begin position="82"/>
        <end position="99"/>
    </location>
</feature>
<reference evidence="10 11" key="1">
    <citation type="submission" date="2019-08" db="EMBL/GenBank/DDBJ databases">
        <title>In-depth cultivation of the pig gut microbiome towards novel bacterial diversity and tailored functional studies.</title>
        <authorList>
            <person name="Wylensek D."/>
            <person name="Hitch T.C.A."/>
            <person name="Clavel T."/>
        </authorList>
    </citation>
    <scope>NUCLEOTIDE SEQUENCE [LARGE SCALE GENOMIC DNA]</scope>
    <source>
        <strain evidence="10 11">WCA-380-WT-2B</strain>
    </source>
</reference>
<dbReference type="InterPro" id="IPR024529">
    <property type="entry name" value="ECF_trnsprt_substrate-spec"/>
</dbReference>
<dbReference type="PANTHER" id="PTHR38438">
    <property type="entry name" value="RIBOFLAVIN TRANSPORTER RIBU"/>
    <property type="match status" value="1"/>
</dbReference>
<keyword evidence="3 8" id="KW-0813">Transport</keyword>
<dbReference type="GO" id="GO:0032217">
    <property type="term" value="F:riboflavin transmembrane transporter activity"/>
    <property type="evidence" value="ECO:0007669"/>
    <property type="project" value="UniProtKB-UniRule"/>
</dbReference>
<sequence>MSRDQRKLRNLVKVGILSAMSFILMFIQFPIPIAPPFMKVDLADVPALIGGFSMGPVYGVLIQLIKNLLNLTKTSTGGVGEISNFIVGGLFVFISAYIYQRKKTKKTATIALIVGMLFMTLAATFSNAFVIFPLYGKIMGVGMDTFVQMTSKLNSLVKSYFTLMVFAIVPFNLVKGTIEILATKLLYKHVSGILHDRK</sequence>
<comment type="function">
    <text evidence="8">Probably a riboflavin-binding protein that interacts with the energy-coupling factor (ECF) ABC-transporter complex.</text>
</comment>
<dbReference type="PIRSF" id="PIRSF037778">
    <property type="entry name" value="UCP037778_transp_RibU"/>
    <property type="match status" value="1"/>
</dbReference>
<keyword evidence="6 9" id="KW-1133">Transmembrane helix</keyword>
<comment type="similarity">
    <text evidence="2 8">Belongs to the prokaryotic riboflavin transporter (P-RFT) (TC 2.A.87) family.</text>
</comment>
<dbReference type="EMBL" id="VULQ01000003">
    <property type="protein sequence ID" value="MSS77467.1"/>
    <property type="molecule type" value="Genomic_DNA"/>
</dbReference>
<evidence type="ECO:0000256" key="2">
    <source>
        <dbReference type="ARBA" id="ARBA00005540"/>
    </source>
</evidence>
<dbReference type="Gene3D" id="1.10.1760.20">
    <property type="match status" value="1"/>
</dbReference>
<dbReference type="InterPro" id="IPR025720">
    <property type="entry name" value="RibU"/>
</dbReference>
<proteinExistence type="inferred from homology"/>
<evidence type="ECO:0000256" key="7">
    <source>
        <dbReference type="ARBA" id="ARBA00023136"/>
    </source>
</evidence>
<dbReference type="RefSeq" id="WP_154539631.1">
    <property type="nucleotide sequence ID" value="NZ_VULQ01000003.1"/>
</dbReference>
<feature type="transmembrane region" description="Helical" evidence="9">
    <location>
        <begin position="111"/>
        <end position="135"/>
    </location>
</feature>